<feature type="transmembrane region" description="Helical" evidence="1">
    <location>
        <begin position="12"/>
        <end position="35"/>
    </location>
</feature>
<dbReference type="Proteomes" id="UP000237466">
    <property type="component" value="Unassembled WGS sequence"/>
</dbReference>
<gene>
    <name evidence="2" type="ORF">CRN52_06515</name>
</gene>
<evidence type="ECO:0000313" key="2">
    <source>
        <dbReference type="EMBL" id="POB49117.1"/>
    </source>
</evidence>
<comment type="caution">
    <text evidence="2">The sequence shown here is derived from an EMBL/GenBank/DDBJ whole genome shotgun (WGS) entry which is preliminary data.</text>
</comment>
<keyword evidence="1" id="KW-0472">Membrane</keyword>
<accession>A0A2S3R5Z1</accession>
<dbReference type="Pfam" id="PF07963">
    <property type="entry name" value="N_methyl"/>
    <property type="match status" value="1"/>
</dbReference>
<evidence type="ECO:0000313" key="3">
    <source>
        <dbReference type="Proteomes" id="UP000237466"/>
    </source>
</evidence>
<evidence type="ECO:0000256" key="1">
    <source>
        <dbReference type="SAM" id="Phobius"/>
    </source>
</evidence>
<keyword evidence="1" id="KW-0812">Transmembrane</keyword>
<dbReference type="EMBL" id="PDGH01000054">
    <property type="protein sequence ID" value="POB49117.1"/>
    <property type="molecule type" value="Genomic_DNA"/>
</dbReference>
<protein>
    <submittedName>
        <fullName evidence="2">Type II secretion system protein</fullName>
    </submittedName>
</protein>
<keyword evidence="1" id="KW-1133">Transmembrane helix</keyword>
<organism evidence="2 3">
    <name type="scientific">Vibrio vulnificus</name>
    <dbReference type="NCBI Taxonomy" id="672"/>
    <lineage>
        <taxon>Bacteria</taxon>
        <taxon>Pseudomonadati</taxon>
        <taxon>Pseudomonadota</taxon>
        <taxon>Gammaproteobacteria</taxon>
        <taxon>Vibrionales</taxon>
        <taxon>Vibrionaceae</taxon>
        <taxon>Vibrio</taxon>
    </lineage>
</organism>
<dbReference type="PROSITE" id="PS00409">
    <property type="entry name" value="PROKAR_NTER_METHYL"/>
    <property type="match status" value="1"/>
</dbReference>
<sequence>MNVNSYRETKNCTGFTLIEVLIALAILAGAFSVIFQGFQQSNQTGYRVLSLQERLLLEESIFAELESINPSEKSTGFGERGKVKFRWQAIPISGLLPLRTEDNLSKTSIQMFRIEVTYRYKEKEHQFDFEQMGWEQRKH</sequence>
<dbReference type="NCBIfam" id="TIGR02532">
    <property type="entry name" value="IV_pilin_GFxxxE"/>
    <property type="match status" value="1"/>
</dbReference>
<dbReference type="AlphaFoldDB" id="A0A2S3R5Z1"/>
<dbReference type="RefSeq" id="WP_045589936.1">
    <property type="nucleotide sequence ID" value="NZ_JAERHH010000001.1"/>
</dbReference>
<name>A0A2S3R5Z1_VIBVL</name>
<proteinExistence type="predicted"/>
<dbReference type="InterPro" id="IPR012902">
    <property type="entry name" value="N_methyl_site"/>
</dbReference>
<reference evidence="2 3" key="1">
    <citation type="journal article" date="2018" name="Front. Microbiol.">
        <title>Phylogeny of Vibrio vulnificus from the Analysis of the Core-Genome: Implications for Intra-Species Taxonomy.</title>
        <authorList>
            <person name="Roig F.J."/>
            <person name="Gonzalez-Candelas F."/>
            <person name="Sanjuan E."/>
            <person name="Fouz B."/>
            <person name="Feil E.J."/>
            <person name="Llorens C."/>
            <person name="Baker-Austin C."/>
            <person name="Oliver J.D."/>
            <person name="Danin-Poleg Y."/>
            <person name="Gibas C.J."/>
            <person name="Kashi Y."/>
            <person name="Gulig P.A."/>
            <person name="Morrison S.S."/>
            <person name="Amaro C."/>
        </authorList>
    </citation>
    <scope>NUCLEOTIDE SEQUENCE [LARGE SCALE GENOMIC DNA]</scope>
    <source>
        <strain evidence="2 3">CECT4608</strain>
    </source>
</reference>